<protein>
    <recommendedName>
        <fullName evidence="4">Phage tail tape measure protein domain-containing protein</fullName>
    </recommendedName>
</protein>
<keyword evidence="1" id="KW-1188">Viral release from host cell</keyword>
<proteinExistence type="predicted"/>
<dbReference type="Proteomes" id="UP000616608">
    <property type="component" value="Unassembled WGS sequence"/>
</dbReference>
<dbReference type="NCBIfam" id="TIGR01760">
    <property type="entry name" value="tape_meas_TP901"/>
    <property type="match status" value="1"/>
</dbReference>
<name>A0A917G2Q0_9BACI</name>
<feature type="compositionally biased region" description="Low complexity" evidence="3">
    <location>
        <begin position="539"/>
        <end position="562"/>
    </location>
</feature>
<evidence type="ECO:0000256" key="2">
    <source>
        <dbReference type="SAM" id="Coils"/>
    </source>
</evidence>
<dbReference type="PANTHER" id="PTHR37813:SF1">
    <property type="entry name" value="FELS-2 PROPHAGE PROTEIN"/>
    <property type="match status" value="1"/>
</dbReference>
<keyword evidence="6" id="KW-1185">Reference proteome</keyword>
<dbReference type="EMBL" id="BMJT01000003">
    <property type="protein sequence ID" value="GGG19788.1"/>
    <property type="molecule type" value="Genomic_DNA"/>
</dbReference>
<dbReference type="Pfam" id="PF10145">
    <property type="entry name" value="PhageMin_Tail"/>
    <property type="match status" value="1"/>
</dbReference>
<reference evidence="5" key="1">
    <citation type="journal article" date="2014" name="Int. J. Syst. Evol. Microbiol.">
        <title>Complete genome sequence of Corynebacterium casei LMG S-19264T (=DSM 44701T), isolated from a smear-ripened cheese.</title>
        <authorList>
            <consortium name="US DOE Joint Genome Institute (JGI-PGF)"/>
            <person name="Walter F."/>
            <person name="Albersmeier A."/>
            <person name="Kalinowski J."/>
            <person name="Ruckert C."/>
        </authorList>
    </citation>
    <scope>NUCLEOTIDE SEQUENCE</scope>
    <source>
        <strain evidence="5">CGMCC 1.15760</strain>
    </source>
</reference>
<dbReference type="InterPro" id="IPR010090">
    <property type="entry name" value="Phage_tape_meas"/>
</dbReference>
<comment type="caution">
    <text evidence="5">The sequence shown here is derived from an EMBL/GenBank/DDBJ whole genome shotgun (WGS) entry which is preliminary data.</text>
</comment>
<reference evidence="5" key="2">
    <citation type="submission" date="2020-09" db="EMBL/GenBank/DDBJ databases">
        <authorList>
            <person name="Sun Q."/>
            <person name="Zhou Y."/>
        </authorList>
    </citation>
    <scope>NUCLEOTIDE SEQUENCE</scope>
    <source>
        <strain evidence="5">CGMCC 1.15760</strain>
    </source>
</reference>
<accession>A0A917G2Q0</accession>
<dbReference type="AlphaFoldDB" id="A0A917G2Q0"/>
<evidence type="ECO:0000313" key="5">
    <source>
        <dbReference type="EMBL" id="GGG19788.1"/>
    </source>
</evidence>
<evidence type="ECO:0000256" key="1">
    <source>
        <dbReference type="ARBA" id="ARBA00022612"/>
    </source>
</evidence>
<evidence type="ECO:0000256" key="3">
    <source>
        <dbReference type="SAM" id="MobiDB-lite"/>
    </source>
</evidence>
<dbReference type="PANTHER" id="PTHR37813">
    <property type="entry name" value="FELS-2 PROPHAGE PROTEIN"/>
    <property type="match status" value="1"/>
</dbReference>
<feature type="coiled-coil region" evidence="2">
    <location>
        <begin position="63"/>
        <end position="93"/>
    </location>
</feature>
<keyword evidence="2" id="KW-0175">Coiled coil</keyword>
<evidence type="ECO:0000259" key="4">
    <source>
        <dbReference type="Pfam" id="PF10145"/>
    </source>
</evidence>
<sequence length="1013" mass="107270">MSRRLFEIAFALQGRLDSSFRGAFQNADSQMNRLTRGISDTRNSLRQLDSQYRQGGMSLTQYIAQQERLNGVLRRQQRELQSQERHQQRVNRAQAFEGRINSVRDGSRGAMMDAIAKTGIVAAPIKQAIEFESTFADVKKVVDFDTDGEIAEMKKEIISMTKEIPMSATEFNEIIASGGQANIAKNELTTFAKDAAKMGVAFDMTAQDSGQMMAEWRSAFKINQKEVVELADKVNHLGNKSAASAPKISEVLQRIGPLGEVGGVATGEVAALGAAMVEVGTAPEIAATGLKNLVLKMTAGESATNTQKKAFEKLGLSATDMAKAMQDDAQGAILQVFDSIQKLEEHEQAAILTQLFGSDSVAAIAPLLTDLDRLKELFGMVGDESQYAGSMQAEFEARSATTENSIQLLKNQVAALGLKFGDMLLPALNVVVDKLSAGAEKVQAFADKHPKLTKAIALGTAGMLAMSVAATAIGYAGALMLSPFAKLITLITKLGRAPGILGRIASSMRGIRPPADCGAGSGNHRDRRGRRSSNRNRRNNNTSQSRGRSTRQTRPSRQPRPTGRGGLGGLVRRGASSALNGVRSMGVSGLLKGGAKLGMRAVPILGAGMLAFDVGKFAYNKMGGLQGIKDKFMPKASASELSKSIAEDGNKAVTEATRAGQLSGQSFSQGLAQNMNSNDLSSIVFDQFNNIANGANAYGSAAGFNFTTGIGQNVASNTLSSIVFDQFNNIANGANAYGSAAGFNFTTGIGQNVASNTLSSIVFDQFNNIANGANAYGSAAGFNFTTGIGQNVASNVLSSTVFDQFNNVAIGAAAYGNATGFNYSMGLIQTPIPVLPWIASQVYMPLAMTAVMMFSIGQNISLNLARGISSGRAAIAAEVAGIRSLVAQATNLSVNINAVAKGGRVPKYARGTIATQAHVGIFGEAGPEALIPLDGSARAHDLYQQTGAALGYKNETKIPEAKMDKSTQSITLHYAPVIQGNKTEVETILREDKSSFMDQLKELQAQQRRVTFG</sequence>
<feature type="region of interest" description="Disordered" evidence="3">
    <location>
        <begin position="512"/>
        <end position="572"/>
    </location>
</feature>
<gene>
    <name evidence="5" type="ORF">GCM10007425_12760</name>
</gene>
<feature type="domain" description="Phage tail tape measure protein" evidence="4">
    <location>
        <begin position="155"/>
        <end position="357"/>
    </location>
</feature>
<evidence type="ECO:0000313" key="6">
    <source>
        <dbReference type="Proteomes" id="UP000616608"/>
    </source>
</evidence>
<organism evidence="5 6">
    <name type="scientific">Lysinibacillus alkalisoli</name>
    <dbReference type="NCBI Taxonomy" id="1911548"/>
    <lineage>
        <taxon>Bacteria</taxon>
        <taxon>Bacillati</taxon>
        <taxon>Bacillota</taxon>
        <taxon>Bacilli</taxon>
        <taxon>Bacillales</taxon>
        <taxon>Bacillaceae</taxon>
        <taxon>Lysinibacillus</taxon>
    </lineage>
</organism>
<feature type="compositionally biased region" description="Basic residues" evidence="3">
    <location>
        <begin position="525"/>
        <end position="538"/>
    </location>
</feature>
<dbReference type="RefSeq" id="WP_188614189.1">
    <property type="nucleotide sequence ID" value="NZ_BMJT01000003.1"/>
</dbReference>